<protein>
    <submittedName>
        <fullName evidence="1">Uncharacterized protein</fullName>
    </submittedName>
</protein>
<name>A0A6L8MMS2_9BURK</name>
<evidence type="ECO:0000313" key="2">
    <source>
        <dbReference type="Proteomes" id="UP000474565"/>
    </source>
</evidence>
<gene>
    <name evidence="1" type="ORF">GTP44_21325</name>
</gene>
<dbReference type="Proteomes" id="UP000474565">
    <property type="component" value="Unassembled WGS sequence"/>
</dbReference>
<accession>A0A6L8MMS2</accession>
<proteinExistence type="predicted"/>
<sequence length="172" mass="19230">MNFLLRTVFSGSGVMLAGALFFCVPQVSAIAQEQLSQKKAGSIMENNSVSVSVSVSDKDQQLVLEMEKIFEKYPEKFTPEIQQKFRARQIAVGMDPYLAHLAGGAFSFKVDADPLKWPIHADPQQVMWAQAMHPDNSHIWMTFENNTQFPAEGKTGFVVYVESGKVKTIEKL</sequence>
<dbReference type="EMBL" id="WWCP01000033">
    <property type="protein sequence ID" value="MYM84480.1"/>
    <property type="molecule type" value="Genomic_DNA"/>
</dbReference>
<dbReference type="RefSeq" id="WP_161020984.1">
    <property type="nucleotide sequence ID" value="NZ_WWCP01000033.1"/>
</dbReference>
<dbReference type="AlphaFoldDB" id="A0A6L8MMS2"/>
<organism evidence="1 2">
    <name type="scientific">Duganella lactea</name>
    <dbReference type="NCBI Taxonomy" id="2692173"/>
    <lineage>
        <taxon>Bacteria</taxon>
        <taxon>Pseudomonadati</taxon>
        <taxon>Pseudomonadota</taxon>
        <taxon>Betaproteobacteria</taxon>
        <taxon>Burkholderiales</taxon>
        <taxon>Oxalobacteraceae</taxon>
        <taxon>Telluria group</taxon>
        <taxon>Duganella</taxon>
    </lineage>
</organism>
<reference evidence="1 2" key="1">
    <citation type="submission" date="2019-12" db="EMBL/GenBank/DDBJ databases">
        <title>Novel species isolated from a subtropical stream in China.</title>
        <authorList>
            <person name="Lu H."/>
        </authorList>
    </citation>
    <scope>NUCLEOTIDE SEQUENCE [LARGE SCALE GENOMIC DNA]</scope>
    <source>
        <strain evidence="1 2">FT50W</strain>
    </source>
</reference>
<evidence type="ECO:0000313" key="1">
    <source>
        <dbReference type="EMBL" id="MYM84480.1"/>
    </source>
</evidence>
<comment type="caution">
    <text evidence="1">The sequence shown here is derived from an EMBL/GenBank/DDBJ whole genome shotgun (WGS) entry which is preliminary data.</text>
</comment>